<dbReference type="Gene3D" id="2.60.120.260">
    <property type="entry name" value="Galactose-binding domain-like"/>
    <property type="match status" value="1"/>
</dbReference>
<keyword evidence="3" id="KW-1185">Reference proteome</keyword>
<dbReference type="InterPro" id="IPR008979">
    <property type="entry name" value="Galactose-bd-like_sf"/>
</dbReference>
<evidence type="ECO:0000313" key="3">
    <source>
        <dbReference type="Proteomes" id="UP000039865"/>
    </source>
</evidence>
<dbReference type="PANTHER" id="PTHR24543:SF325">
    <property type="entry name" value="F5_8 TYPE C DOMAIN-CONTAINING PROTEIN"/>
    <property type="match status" value="1"/>
</dbReference>
<gene>
    <name evidence="2" type="primary">Contig279.g321</name>
    <name evidence="2" type="ORF">STYLEM_7812</name>
</gene>
<organism evidence="2 3">
    <name type="scientific">Stylonychia lemnae</name>
    <name type="common">Ciliate</name>
    <dbReference type="NCBI Taxonomy" id="5949"/>
    <lineage>
        <taxon>Eukaryota</taxon>
        <taxon>Sar</taxon>
        <taxon>Alveolata</taxon>
        <taxon>Ciliophora</taxon>
        <taxon>Intramacronucleata</taxon>
        <taxon>Spirotrichea</taxon>
        <taxon>Stichotrichia</taxon>
        <taxon>Sporadotrichida</taxon>
        <taxon>Oxytrichidae</taxon>
        <taxon>Stylonychinae</taxon>
        <taxon>Stylonychia</taxon>
    </lineage>
</organism>
<dbReference type="SMART" id="SM00231">
    <property type="entry name" value="FA58C"/>
    <property type="match status" value="1"/>
</dbReference>
<accession>A0A078AD87</accession>
<dbReference type="OrthoDB" id="5985199at2759"/>
<proteinExistence type="predicted"/>
<protein>
    <submittedName>
        <fullName evidence="2">Galactose-binding domain-containing protein</fullName>
    </submittedName>
</protein>
<dbReference type="CDD" id="cd00057">
    <property type="entry name" value="FA58C"/>
    <property type="match status" value="1"/>
</dbReference>
<evidence type="ECO:0000259" key="1">
    <source>
        <dbReference type="PROSITE" id="PS50022"/>
    </source>
</evidence>
<dbReference type="SUPFAM" id="SSF49785">
    <property type="entry name" value="Galactose-binding domain-like"/>
    <property type="match status" value="1"/>
</dbReference>
<dbReference type="Proteomes" id="UP000039865">
    <property type="component" value="Unassembled WGS sequence"/>
</dbReference>
<dbReference type="PANTHER" id="PTHR24543">
    <property type="entry name" value="MULTICOPPER OXIDASE-RELATED"/>
    <property type="match status" value="1"/>
</dbReference>
<dbReference type="EMBL" id="CCKQ01007456">
    <property type="protein sequence ID" value="CDW78828.1"/>
    <property type="molecule type" value="Genomic_DNA"/>
</dbReference>
<evidence type="ECO:0000313" key="2">
    <source>
        <dbReference type="EMBL" id="CDW78828.1"/>
    </source>
</evidence>
<reference evidence="2 3" key="1">
    <citation type="submission" date="2014-06" db="EMBL/GenBank/DDBJ databases">
        <authorList>
            <person name="Swart Estienne"/>
        </authorList>
    </citation>
    <scope>NUCLEOTIDE SEQUENCE [LARGE SCALE GENOMIC DNA]</scope>
    <source>
        <strain evidence="2 3">130c</strain>
    </source>
</reference>
<dbReference type="AlphaFoldDB" id="A0A078AD87"/>
<sequence>MEQTQNNLDKGSKCTCNCECNSVKAKKSQNNQYFDQQREVAAVASGFPVTASSEYNPDHSIHRCMINQSRVRQGAAAWQAGFNEIGQWIQVCLMTPRYVTSVSIQGRQNKEQWVTKFKIMYSVDGVQWQYHENGREFAGSVDQFTIVHHKFEDFFLARTVRILPTEWKEEMSMKFEVYFLSE</sequence>
<name>A0A078AD87_STYLE</name>
<dbReference type="InterPro" id="IPR000421">
    <property type="entry name" value="FA58C"/>
</dbReference>
<dbReference type="InParanoid" id="A0A078AD87"/>
<dbReference type="PROSITE" id="PS50022">
    <property type="entry name" value="FA58C_3"/>
    <property type="match status" value="1"/>
</dbReference>
<dbReference type="OMA" id="YLIMSST"/>
<dbReference type="Pfam" id="PF00754">
    <property type="entry name" value="F5_F8_type_C"/>
    <property type="match status" value="1"/>
</dbReference>
<dbReference type="FunFam" id="2.60.120.260:FF:000016">
    <property type="entry name" value="Contactin-associated protein-like 4 isoform 1"/>
    <property type="match status" value="1"/>
</dbReference>
<feature type="domain" description="F5/8 type C" evidence="1">
    <location>
        <begin position="36"/>
        <end position="180"/>
    </location>
</feature>